<keyword evidence="4" id="KW-0963">Cytoplasm</keyword>
<dbReference type="InterPro" id="IPR050156">
    <property type="entry name" value="TC-AMP_synthase_SUA5"/>
</dbReference>
<evidence type="ECO:0000256" key="7">
    <source>
        <dbReference type="ARBA" id="ARBA00022695"/>
    </source>
</evidence>
<name>A0A4Q9FPX4_9FLAO</name>
<keyword evidence="7" id="KW-0548">Nucleotidyltransferase</keyword>
<dbReference type="RefSeq" id="WP_130935826.1">
    <property type="nucleotide sequence ID" value="NZ_BMEE01000001.1"/>
</dbReference>
<dbReference type="AlphaFoldDB" id="A0A4Q9FPX4"/>
<sequence length="189" mass="21250">MPNLHAEVKTSSEILKSGGVILFPTDTFWSIGCDATNKKAVEHLFDFMKNNSKQNVTCLMADDRMLSRYIESLPFAAQSIIEITDTPTTIIYDNPKNLAVNLVSKHNTLATRIPDDEFCYQLSRRINAPIASLIAHFNNKPIPKSFKEIEPSVLKGVDYVVNLHREKKCVKPASIIQIKNNGIVKVIHK</sequence>
<keyword evidence="9" id="KW-0067">ATP-binding</keyword>
<dbReference type="SUPFAM" id="SSF55821">
    <property type="entry name" value="YrdC/RibB"/>
    <property type="match status" value="1"/>
</dbReference>
<evidence type="ECO:0000256" key="6">
    <source>
        <dbReference type="ARBA" id="ARBA00022694"/>
    </source>
</evidence>
<reference evidence="13 14" key="1">
    <citation type="journal article" date="2015" name="Int. J. Syst. Evol. Microbiol.">
        <title>Hyunsoonleella pacifica sp. nov., isolated from seawater of South Pacific Gyre.</title>
        <authorList>
            <person name="Gao X."/>
            <person name="Zhang Z."/>
            <person name="Dai X."/>
            <person name="Zhang X.H."/>
        </authorList>
    </citation>
    <scope>NUCLEOTIDE SEQUENCE [LARGE SCALE GENOMIC DNA]</scope>
    <source>
        <strain evidence="13 14">SW033</strain>
    </source>
</reference>
<dbReference type="GO" id="GO:0005737">
    <property type="term" value="C:cytoplasm"/>
    <property type="evidence" value="ECO:0007669"/>
    <property type="project" value="UniProtKB-SubCell"/>
</dbReference>
<keyword evidence="5" id="KW-0808">Transferase</keyword>
<dbReference type="OrthoDB" id="9814580at2"/>
<keyword evidence="14" id="KW-1185">Reference proteome</keyword>
<comment type="caution">
    <text evidence="13">The sequence shown here is derived from an EMBL/GenBank/DDBJ whole genome shotgun (WGS) entry which is preliminary data.</text>
</comment>
<evidence type="ECO:0000256" key="9">
    <source>
        <dbReference type="ARBA" id="ARBA00022840"/>
    </source>
</evidence>
<comment type="catalytic activity">
    <reaction evidence="11">
        <text>L-threonine + hydrogencarbonate + ATP = L-threonylcarbamoyladenylate + diphosphate + H2O</text>
        <dbReference type="Rhea" id="RHEA:36407"/>
        <dbReference type="ChEBI" id="CHEBI:15377"/>
        <dbReference type="ChEBI" id="CHEBI:17544"/>
        <dbReference type="ChEBI" id="CHEBI:30616"/>
        <dbReference type="ChEBI" id="CHEBI:33019"/>
        <dbReference type="ChEBI" id="CHEBI:57926"/>
        <dbReference type="ChEBI" id="CHEBI:73682"/>
        <dbReference type="EC" id="2.7.7.87"/>
    </reaction>
</comment>
<dbReference type="InterPro" id="IPR017945">
    <property type="entry name" value="DHBP_synth_RibB-like_a/b_dom"/>
</dbReference>
<dbReference type="PANTHER" id="PTHR17490">
    <property type="entry name" value="SUA5"/>
    <property type="match status" value="1"/>
</dbReference>
<dbReference type="GO" id="GO:0005524">
    <property type="term" value="F:ATP binding"/>
    <property type="evidence" value="ECO:0007669"/>
    <property type="project" value="UniProtKB-KW"/>
</dbReference>
<dbReference type="Pfam" id="PF01300">
    <property type="entry name" value="Sua5_yciO_yrdC"/>
    <property type="match status" value="1"/>
</dbReference>
<evidence type="ECO:0000256" key="10">
    <source>
        <dbReference type="ARBA" id="ARBA00029774"/>
    </source>
</evidence>
<gene>
    <name evidence="13" type="ORF">EYD46_04260</name>
</gene>
<evidence type="ECO:0000256" key="1">
    <source>
        <dbReference type="ARBA" id="ARBA00004496"/>
    </source>
</evidence>
<dbReference type="GO" id="GO:0006450">
    <property type="term" value="P:regulation of translational fidelity"/>
    <property type="evidence" value="ECO:0007669"/>
    <property type="project" value="TreeGrafter"/>
</dbReference>
<accession>A0A4Q9FPX4</accession>
<keyword evidence="6" id="KW-0819">tRNA processing</keyword>
<comment type="subcellular location">
    <subcellularLocation>
        <location evidence="1">Cytoplasm</location>
    </subcellularLocation>
</comment>
<evidence type="ECO:0000256" key="2">
    <source>
        <dbReference type="ARBA" id="ARBA00007663"/>
    </source>
</evidence>
<dbReference type="PROSITE" id="PS51163">
    <property type="entry name" value="YRDC"/>
    <property type="match status" value="1"/>
</dbReference>
<dbReference type="Gene3D" id="3.90.870.10">
    <property type="entry name" value="DHBP synthase"/>
    <property type="match status" value="1"/>
</dbReference>
<keyword evidence="8" id="KW-0547">Nucleotide-binding</keyword>
<evidence type="ECO:0000313" key="14">
    <source>
        <dbReference type="Proteomes" id="UP000292372"/>
    </source>
</evidence>
<comment type="similarity">
    <text evidence="2">Belongs to the SUA5 family.</text>
</comment>
<dbReference type="InterPro" id="IPR006070">
    <property type="entry name" value="Sua5-like_dom"/>
</dbReference>
<evidence type="ECO:0000256" key="4">
    <source>
        <dbReference type="ARBA" id="ARBA00022490"/>
    </source>
</evidence>
<evidence type="ECO:0000256" key="11">
    <source>
        <dbReference type="ARBA" id="ARBA00048366"/>
    </source>
</evidence>
<proteinExistence type="inferred from homology"/>
<evidence type="ECO:0000259" key="12">
    <source>
        <dbReference type="PROSITE" id="PS51163"/>
    </source>
</evidence>
<dbReference type="EC" id="2.7.7.87" evidence="3"/>
<evidence type="ECO:0000313" key="13">
    <source>
        <dbReference type="EMBL" id="TBN17535.1"/>
    </source>
</evidence>
<organism evidence="13 14">
    <name type="scientific">Hyunsoonleella pacifica</name>
    <dbReference type="NCBI Taxonomy" id="1080224"/>
    <lineage>
        <taxon>Bacteria</taxon>
        <taxon>Pseudomonadati</taxon>
        <taxon>Bacteroidota</taxon>
        <taxon>Flavobacteriia</taxon>
        <taxon>Flavobacteriales</taxon>
        <taxon>Flavobacteriaceae</taxon>
    </lineage>
</organism>
<evidence type="ECO:0000256" key="8">
    <source>
        <dbReference type="ARBA" id="ARBA00022741"/>
    </source>
</evidence>
<dbReference type="GO" id="GO:0008033">
    <property type="term" value="P:tRNA processing"/>
    <property type="evidence" value="ECO:0007669"/>
    <property type="project" value="UniProtKB-KW"/>
</dbReference>
<dbReference type="EMBL" id="SIRS01000002">
    <property type="protein sequence ID" value="TBN17535.1"/>
    <property type="molecule type" value="Genomic_DNA"/>
</dbReference>
<dbReference type="GO" id="GO:0003725">
    <property type="term" value="F:double-stranded RNA binding"/>
    <property type="evidence" value="ECO:0007669"/>
    <property type="project" value="InterPro"/>
</dbReference>
<evidence type="ECO:0000256" key="3">
    <source>
        <dbReference type="ARBA" id="ARBA00012584"/>
    </source>
</evidence>
<dbReference type="GO" id="GO:0061710">
    <property type="term" value="F:L-threonylcarbamoyladenylate synthase"/>
    <property type="evidence" value="ECO:0007669"/>
    <property type="project" value="UniProtKB-EC"/>
</dbReference>
<dbReference type="PANTHER" id="PTHR17490:SF16">
    <property type="entry name" value="THREONYLCARBAMOYL-AMP SYNTHASE"/>
    <property type="match status" value="1"/>
</dbReference>
<dbReference type="GO" id="GO:0000049">
    <property type="term" value="F:tRNA binding"/>
    <property type="evidence" value="ECO:0007669"/>
    <property type="project" value="TreeGrafter"/>
</dbReference>
<feature type="domain" description="YrdC-like" evidence="12">
    <location>
        <begin position="5"/>
        <end position="189"/>
    </location>
</feature>
<evidence type="ECO:0000256" key="5">
    <source>
        <dbReference type="ARBA" id="ARBA00022679"/>
    </source>
</evidence>
<protein>
    <recommendedName>
        <fullName evidence="10">L-threonylcarbamoyladenylate synthase</fullName>
        <ecNumber evidence="3">2.7.7.87</ecNumber>
    </recommendedName>
    <alternativeName>
        <fullName evidence="10">L-threonylcarbamoyladenylate synthase</fullName>
    </alternativeName>
</protein>
<dbReference type="Proteomes" id="UP000292372">
    <property type="component" value="Unassembled WGS sequence"/>
</dbReference>